<evidence type="ECO:0000313" key="4">
    <source>
        <dbReference type="EMBL" id="EYU23185.1"/>
    </source>
</evidence>
<protein>
    <submittedName>
        <fullName evidence="4">Uncharacterized protein</fullName>
    </submittedName>
</protein>
<dbReference type="PANTHER" id="PTHR13068">
    <property type="entry name" value="CGI-12 PROTEIN-RELATED"/>
    <property type="match status" value="1"/>
</dbReference>
<dbReference type="OMA" id="RCGFNIP"/>
<keyword evidence="2" id="KW-0804">Transcription</keyword>
<dbReference type="eggNOG" id="KOG1267">
    <property type="taxonomic scope" value="Eukaryota"/>
</dbReference>
<keyword evidence="2" id="KW-0806">Transcription termination</keyword>
<accession>A0A022Q9I5</accession>
<dbReference type="PANTHER" id="PTHR13068:SF130">
    <property type="entry name" value="TRANSCRIPTION TERMINATION FACTOR MTERF6, CHLOROPLASTIC_MITOCHONDRIAL-LIKE"/>
    <property type="match status" value="1"/>
</dbReference>
<keyword evidence="5" id="KW-1185">Reference proteome</keyword>
<dbReference type="SMART" id="SM00733">
    <property type="entry name" value="Mterf"/>
    <property type="match status" value="6"/>
</dbReference>
<organism evidence="4 5">
    <name type="scientific">Erythranthe guttata</name>
    <name type="common">Yellow monkey flower</name>
    <name type="synonym">Mimulus guttatus</name>
    <dbReference type="NCBI Taxonomy" id="4155"/>
    <lineage>
        <taxon>Eukaryota</taxon>
        <taxon>Viridiplantae</taxon>
        <taxon>Streptophyta</taxon>
        <taxon>Embryophyta</taxon>
        <taxon>Tracheophyta</taxon>
        <taxon>Spermatophyta</taxon>
        <taxon>Magnoliopsida</taxon>
        <taxon>eudicotyledons</taxon>
        <taxon>Gunneridae</taxon>
        <taxon>Pentapetalae</taxon>
        <taxon>asterids</taxon>
        <taxon>lamiids</taxon>
        <taxon>Lamiales</taxon>
        <taxon>Phrymaceae</taxon>
        <taxon>Erythranthe</taxon>
    </lineage>
</organism>
<dbReference type="InterPro" id="IPR003690">
    <property type="entry name" value="MTERF"/>
</dbReference>
<dbReference type="OrthoDB" id="637682at2759"/>
<gene>
    <name evidence="4" type="ORF">MIMGU_mgv11b022576mg</name>
</gene>
<dbReference type="EMBL" id="KI632175">
    <property type="protein sequence ID" value="EYU23185.1"/>
    <property type="molecule type" value="Genomic_DNA"/>
</dbReference>
<name>A0A022Q9I5_ERYGU</name>
<dbReference type="AlphaFoldDB" id="A0A022Q9I5"/>
<evidence type="ECO:0000256" key="1">
    <source>
        <dbReference type="ARBA" id="ARBA00007692"/>
    </source>
</evidence>
<dbReference type="GO" id="GO:0009658">
    <property type="term" value="P:chloroplast organization"/>
    <property type="evidence" value="ECO:0000318"/>
    <property type="project" value="GO_Central"/>
</dbReference>
<dbReference type="Proteomes" id="UP000030748">
    <property type="component" value="Unassembled WGS sequence"/>
</dbReference>
<dbReference type="GO" id="GO:0003676">
    <property type="term" value="F:nucleic acid binding"/>
    <property type="evidence" value="ECO:0007669"/>
    <property type="project" value="InterPro"/>
</dbReference>
<reference evidence="4 5" key="1">
    <citation type="journal article" date="2013" name="Proc. Natl. Acad. Sci. U.S.A.">
        <title>Fine-scale variation in meiotic recombination in Mimulus inferred from population shotgun sequencing.</title>
        <authorList>
            <person name="Hellsten U."/>
            <person name="Wright K.M."/>
            <person name="Jenkins J."/>
            <person name="Shu S."/>
            <person name="Yuan Y."/>
            <person name="Wessler S.R."/>
            <person name="Schmutz J."/>
            <person name="Willis J.H."/>
            <person name="Rokhsar D.S."/>
        </authorList>
    </citation>
    <scope>NUCLEOTIDE SEQUENCE [LARGE SCALE GENOMIC DNA]</scope>
    <source>
        <strain evidence="5">cv. DUN x IM62</strain>
    </source>
</reference>
<dbReference type="KEGG" id="egt:105973958"/>
<evidence type="ECO:0000256" key="3">
    <source>
        <dbReference type="ARBA" id="ARBA00022946"/>
    </source>
</evidence>
<dbReference type="GO" id="GO:0006353">
    <property type="term" value="P:DNA-templated transcription termination"/>
    <property type="evidence" value="ECO:0007669"/>
    <property type="project" value="UniProtKB-KW"/>
</dbReference>
<dbReference type="GO" id="GO:0009507">
    <property type="term" value="C:chloroplast"/>
    <property type="evidence" value="ECO:0000318"/>
    <property type="project" value="GO_Central"/>
</dbReference>
<evidence type="ECO:0000313" key="5">
    <source>
        <dbReference type="Proteomes" id="UP000030748"/>
    </source>
</evidence>
<sequence>MAAFVRQKSISLLLKKLSSPCKSIFDFSISPRLYNSTTESSSATQPVIDSDLANLNKTEKSDLVISFFKEGGFSSTQLGKIVKYKPSLVSANLEKSIKPKIKIFQDLGFSGNDIADIASHNPSILFRSANNILIPSLSVLRGLLGSNEEVAKLLKKSGWFLVKDLEKTLLPNVDFLKSCCVTMEQIIRTVNSFPRFLLQNPENIRKCANKAEEMGVKRGSKMFIHAVRTVASMSDETWEMKLQAFRDLGFSEDDILRAFRKSVPAFAVSVEKMNKVKEVVVSSGKYDMACIISHPISFICSVEKRYKPRLQVLRILESKNLITKWPSFSTMYSISDKQFFDKFVGPYQHQVGHVSMPKCATRGKKMRLNES</sequence>
<dbReference type="KEGG" id="egt:105973959"/>
<evidence type="ECO:0000256" key="2">
    <source>
        <dbReference type="ARBA" id="ARBA00022472"/>
    </source>
</evidence>
<proteinExistence type="inferred from homology"/>
<keyword evidence="3" id="KW-0809">Transit peptide</keyword>
<dbReference type="InterPro" id="IPR038538">
    <property type="entry name" value="MTERF_sf"/>
</dbReference>
<dbReference type="FunFam" id="1.25.70.10:FF:000001">
    <property type="entry name" value="Mitochondrial transcription termination factor-like"/>
    <property type="match status" value="1"/>
</dbReference>
<dbReference type="PhylomeDB" id="A0A022Q9I5"/>
<keyword evidence="2" id="KW-0805">Transcription regulation</keyword>
<dbReference type="Gene3D" id="1.25.70.10">
    <property type="entry name" value="Transcription termination factor 3, mitochondrial"/>
    <property type="match status" value="1"/>
</dbReference>
<comment type="similarity">
    <text evidence="1">Belongs to the mTERF family.</text>
</comment>
<dbReference type="Pfam" id="PF02536">
    <property type="entry name" value="mTERF"/>
    <property type="match status" value="1"/>
</dbReference>